<dbReference type="Pfam" id="PF07992">
    <property type="entry name" value="Pyr_redox_2"/>
    <property type="match status" value="1"/>
</dbReference>
<accession>I2F2M6</accession>
<dbReference type="SUPFAM" id="SSF51905">
    <property type="entry name" value="FAD/NAD(P)-binding domain"/>
    <property type="match status" value="1"/>
</dbReference>
<dbReference type="InterPro" id="IPR036188">
    <property type="entry name" value="FAD/NAD-bd_sf"/>
</dbReference>
<keyword evidence="1" id="KW-0560">Oxidoreductase</keyword>
<dbReference type="PANTHER" id="PTHR42949">
    <property type="entry name" value="ANAEROBIC GLYCEROL-3-PHOSPHATE DEHYDROGENASE SUBUNIT B"/>
    <property type="match status" value="1"/>
</dbReference>
<dbReference type="KEGG" id="mpg:Theba_0452"/>
<dbReference type="Proteomes" id="UP000002881">
    <property type="component" value="Chromosome"/>
</dbReference>
<dbReference type="PANTHER" id="PTHR42949:SF3">
    <property type="entry name" value="ANAEROBIC GLYCEROL-3-PHOSPHATE DEHYDROGENASE SUBUNIT B"/>
    <property type="match status" value="1"/>
</dbReference>
<dbReference type="HOGENOM" id="CLU_030705_0_0_0"/>
<sequence length="411" mass="44442" precursor="true">MNRLTTDVLIIGGGAAGMSSALSAAKTGADVTLLEREPIAGGVLNQCIHNGFGLQFYHEELTGPEFASRLQREMSEEGVSMIGESYVRHIDVREKKAVVLSPKGAFEISAKALVISSGARERPFGSLLIQGYRPSGILPAGLAQRYVNLENYLPGKRAVVLGSGDIGLIMARRLTLEGVEVVAVIERMPYPGGLTRNIVQCLEDYDIPLLLSTTVTKVFGKGRLEEVEITKVDERFVPIPGTSSRLKVDTLILSAGLLPQVEDFDDDLTIDPINRGFVVSNTGESSVEGVFAAGNNVAVFDLVDYVAAEGWIAGRHAALYALGKNTSGDRVPVVRGDNVGVVVPGIVDMDEHVRLYVRLKNPMDKGTLVLKELGLEKSFSYGVPSEMIQMVIKKEKLMPLIDAKRLTVEVH</sequence>
<evidence type="ECO:0000313" key="3">
    <source>
        <dbReference type="EMBL" id="AFK06179.1"/>
    </source>
</evidence>
<evidence type="ECO:0000313" key="4">
    <source>
        <dbReference type="Proteomes" id="UP000002881"/>
    </source>
</evidence>
<dbReference type="RefSeq" id="WP_014730293.1">
    <property type="nucleotide sequence ID" value="NC_017934.1"/>
</dbReference>
<dbReference type="GeneID" id="87106304"/>
<reference evidence="3 4" key="1">
    <citation type="journal article" date="2012" name="Genome Biol. Evol.">
        <title>Genome Sequence of the Mesophilic Thermotogales Bacterium Mesotoga prima MesG1.Ag.4.2 Reveals the Largest Thermotogales Genome To Date.</title>
        <authorList>
            <person name="Zhaxybayeva O."/>
            <person name="Swithers K.S."/>
            <person name="Foght J."/>
            <person name="Green A.G."/>
            <person name="Bruce D."/>
            <person name="Detter C."/>
            <person name="Han S."/>
            <person name="Teshima H."/>
            <person name="Han J."/>
            <person name="Woyke T."/>
            <person name="Pitluck S."/>
            <person name="Nolan M."/>
            <person name="Ivanova N."/>
            <person name="Pati A."/>
            <person name="Land M.L."/>
            <person name="Dlutek M."/>
            <person name="Doolittle W.F."/>
            <person name="Noll K.M."/>
            <person name="Nesbo C.L."/>
        </authorList>
    </citation>
    <scope>NUCLEOTIDE SEQUENCE [LARGE SCALE GENOMIC DNA]</scope>
    <source>
        <strain evidence="4">mesG1.Ag.4.2</strain>
    </source>
</reference>
<dbReference type="PRINTS" id="PR00368">
    <property type="entry name" value="FADPNR"/>
</dbReference>
<dbReference type="Gene3D" id="3.50.50.60">
    <property type="entry name" value="FAD/NAD(P)-binding domain"/>
    <property type="match status" value="2"/>
</dbReference>
<evidence type="ECO:0000256" key="1">
    <source>
        <dbReference type="ARBA" id="ARBA00023002"/>
    </source>
</evidence>
<organism evidence="3 4">
    <name type="scientific">Mesotoga prima MesG1.Ag.4.2</name>
    <dbReference type="NCBI Taxonomy" id="660470"/>
    <lineage>
        <taxon>Bacteria</taxon>
        <taxon>Thermotogati</taxon>
        <taxon>Thermotogota</taxon>
        <taxon>Thermotogae</taxon>
        <taxon>Kosmotogales</taxon>
        <taxon>Kosmotogaceae</taxon>
        <taxon>Mesotoga</taxon>
    </lineage>
</organism>
<dbReference type="EMBL" id="CP003532">
    <property type="protein sequence ID" value="AFK06179.1"/>
    <property type="molecule type" value="Genomic_DNA"/>
</dbReference>
<dbReference type="InterPro" id="IPR051691">
    <property type="entry name" value="Metab_Enz_Cyan_OpOx_G3PDH"/>
</dbReference>
<keyword evidence="4" id="KW-1185">Reference proteome</keyword>
<dbReference type="PRINTS" id="PR00469">
    <property type="entry name" value="PNDRDTASEII"/>
</dbReference>
<feature type="domain" description="FAD/NAD(P)-binding" evidence="2">
    <location>
        <begin position="7"/>
        <end position="297"/>
    </location>
</feature>
<proteinExistence type="predicted"/>
<dbReference type="eggNOG" id="COG0446">
    <property type="taxonomic scope" value="Bacteria"/>
</dbReference>
<dbReference type="GO" id="GO:0016491">
    <property type="term" value="F:oxidoreductase activity"/>
    <property type="evidence" value="ECO:0007669"/>
    <property type="project" value="UniProtKB-KW"/>
</dbReference>
<gene>
    <name evidence="3" type="ORF">Theba_0452</name>
</gene>
<dbReference type="InterPro" id="IPR023753">
    <property type="entry name" value="FAD/NAD-binding_dom"/>
</dbReference>
<evidence type="ECO:0000259" key="2">
    <source>
        <dbReference type="Pfam" id="PF07992"/>
    </source>
</evidence>
<dbReference type="STRING" id="660470.Theba_0452"/>
<protein>
    <submittedName>
        <fullName evidence="3">Thioredoxin reductase</fullName>
    </submittedName>
</protein>
<name>I2F2M6_9BACT</name>
<dbReference type="AlphaFoldDB" id="I2F2M6"/>